<dbReference type="Proteomes" id="UP000276133">
    <property type="component" value="Unassembled WGS sequence"/>
</dbReference>
<sequence length="67" mass="7767">MVEIYCIPSFDYAAPQVKTRQVRTFKFKKRCPNNINFLPFPKGQLASGFPPIFKTKSNMFGSRKSFD</sequence>
<dbReference type="EMBL" id="REGN01001864">
    <property type="protein sequence ID" value="RNA32030.1"/>
    <property type="molecule type" value="Genomic_DNA"/>
</dbReference>
<gene>
    <name evidence="1" type="ORF">BpHYR1_049499</name>
</gene>
<evidence type="ECO:0000313" key="1">
    <source>
        <dbReference type="EMBL" id="RNA32030.1"/>
    </source>
</evidence>
<comment type="caution">
    <text evidence="1">The sequence shown here is derived from an EMBL/GenBank/DDBJ whole genome shotgun (WGS) entry which is preliminary data.</text>
</comment>
<reference evidence="1 2" key="1">
    <citation type="journal article" date="2018" name="Sci. Rep.">
        <title>Genomic signatures of local adaptation to the degree of environmental predictability in rotifers.</title>
        <authorList>
            <person name="Franch-Gras L."/>
            <person name="Hahn C."/>
            <person name="Garcia-Roger E.M."/>
            <person name="Carmona M.J."/>
            <person name="Serra M."/>
            <person name="Gomez A."/>
        </authorList>
    </citation>
    <scope>NUCLEOTIDE SEQUENCE [LARGE SCALE GENOMIC DNA]</scope>
    <source>
        <strain evidence="1">HYR1</strain>
    </source>
</reference>
<name>A0A3M7S8Z4_BRAPC</name>
<protein>
    <submittedName>
        <fullName evidence="1">Uncharacterized protein</fullName>
    </submittedName>
</protein>
<organism evidence="1 2">
    <name type="scientific">Brachionus plicatilis</name>
    <name type="common">Marine rotifer</name>
    <name type="synonym">Brachionus muelleri</name>
    <dbReference type="NCBI Taxonomy" id="10195"/>
    <lineage>
        <taxon>Eukaryota</taxon>
        <taxon>Metazoa</taxon>
        <taxon>Spiralia</taxon>
        <taxon>Gnathifera</taxon>
        <taxon>Rotifera</taxon>
        <taxon>Eurotatoria</taxon>
        <taxon>Monogononta</taxon>
        <taxon>Pseudotrocha</taxon>
        <taxon>Ploima</taxon>
        <taxon>Brachionidae</taxon>
        <taxon>Brachionus</taxon>
    </lineage>
</organism>
<dbReference type="AlphaFoldDB" id="A0A3M7S8Z4"/>
<accession>A0A3M7S8Z4</accession>
<evidence type="ECO:0000313" key="2">
    <source>
        <dbReference type="Proteomes" id="UP000276133"/>
    </source>
</evidence>
<keyword evidence="2" id="KW-1185">Reference proteome</keyword>
<proteinExistence type="predicted"/>